<reference evidence="5 6" key="1">
    <citation type="submission" date="2023-07" db="EMBL/GenBank/DDBJ databases">
        <title>Comparative genomics of wheat-associated soil bacteria to identify genetic determinants of phenazine resistance.</title>
        <authorList>
            <person name="Mouncey N."/>
        </authorList>
    </citation>
    <scope>NUCLEOTIDE SEQUENCE [LARGE SCALE GENOMIC DNA]</scope>
    <source>
        <strain evidence="5 6">W2I7</strain>
    </source>
</reference>
<keyword evidence="6" id="KW-1185">Reference proteome</keyword>
<dbReference type="Gene3D" id="3.40.630.30">
    <property type="match status" value="1"/>
</dbReference>
<evidence type="ECO:0000313" key="5">
    <source>
        <dbReference type="EMBL" id="MDQ0642322.1"/>
    </source>
</evidence>
<dbReference type="Proteomes" id="UP001239085">
    <property type="component" value="Unassembled WGS sequence"/>
</dbReference>
<dbReference type="InterPro" id="IPR016181">
    <property type="entry name" value="Acyl_CoA_acyltransferase"/>
</dbReference>
<dbReference type="SUPFAM" id="SSF55729">
    <property type="entry name" value="Acyl-CoA N-acyltransferases (Nat)"/>
    <property type="match status" value="1"/>
</dbReference>
<keyword evidence="2 5" id="KW-0012">Acyltransferase</keyword>
<evidence type="ECO:0000256" key="3">
    <source>
        <dbReference type="ARBA" id="ARBA00038502"/>
    </source>
</evidence>
<evidence type="ECO:0000313" key="6">
    <source>
        <dbReference type="Proteomes" id="UP001239085"/>
    </source>
</evidence>
<dbReference type="InterPro" id="IPR000182">
    <property type="entry name" value="GNAT_dom"/>
</dbReference>
<evidence type="ECO:0000259" key="4">
    <source>
        <dbReference type="PROSITE" id="PS51186"/>
    </source>
</evidence>
<name>A0ABU0P5X8_9MICO</name>
<proteinExistence type="inferred from homology"/>
<dbReference type="InterPro" id="IPR051531">
    <property type="entry name" value="N-acetyltransferase"/>
</dbReference>
<dbReference type="GO" id="GO:0008999">
    <property type="term" value="F:protein-N-terminal-alanine acetyltransferase activity"/>
    <property type="evidence" value="ECO:0007669"/>
    <property type="project" value="UniProtKB-EC"/>
</dbReference>
<comment type="caution">
    <text evidence="5">The sequence shown here is derived from an EMBL/GenBank/DDBJ whole genome shotgun (WGS) entry which is preliminary data.</text>
</comment>
<dbReference type="PANTHER" id="PTHR43792">
    <property type="entry name" value="GNAT FAMILY, PUTATIVE (AFU_ORTHOLOGUE AFUA_3G00765)-RELATED-RELATED"/>
    <property type="match status" value="1"/>
</dbReference>
<accession>A0ABU0P5X8</accession>
<dbReference type="PROSITE" id="PS51186">
    <property type="entry name" value="GNAT"/>
    <property type="match status" value="1"/>
</dbReference>
<protein>
    <submittedName>
        <fullName evidence="5">Ribosomal-protein-alanine N-acetyltransferase</fullName>
        <ecNumber evidence="5">2.3.1.267</ecNumber>
    </submittedName>
</protein>
<dbReference type="PANTHER" id="PTHR43792:SF8">
    <property type="entry name" value="[RIBOSOMAL PROTEIN US5]-ALANINE N-ACETYLTRANSFERASE"/>
    <property type="match status" value="1"/>
</dbReference>
<keyword evidence="1 5" id="KW-0808">Transferase</keyword>
<dbReference type="Pfam" id="PF13302">
    <property type="entry name" value="Acetyltransf_3"/>
    <property type="match status" value="1"/>
</dbReference>
<organism evidence="5 6">
    <name type="scientific">Microbacterium murale</name>
    <dbReference type="NCBI Taxonomy" id="1081040"/>
    <lineage>
        <taxon>Bacteria</taxon>
        <taxon>Bacillati</taxon>
        <taxon>Actinomycetota</taxon>
        <taxon>Actinomycetes</taxon>
        <taxon>Micrococcales</taxon>
        <taxon>Microbacteriaceae</taxon>
        <taxon>Microbacterium</taxon>
    </lineage>
</organism>
<comment type="similarity">
    <text evidence="3">Belongs to the acetyltransferase family. RimJ subfamily.</text>
</comment>
<sequence length="227" mass="25772">MAEGIQRAPLGVPEREVRMDLLQGHRHGPVELRLIRTRDARVLQHELLSNRAWLQRWEATIPNGSASFDMRVSIRRLLQQYRDGGGYPFVMEHEGEIAGQLNVWGVARGSLCSATIGYWVSERFAGKGITPTAVALATDASFREFGLHRMEICIRPENEASLRVVQKLGFRYEGLRRRYIHIDGDWRDHYAFALTREDAPEGVLARWVSGRAPQEAAMVPPSDRLSI</sequence>
<dbReference type="EMBL" id="JAUSXK010000001">
    <property type="protein sequence ID" value="MDQ0642322.1"/>
    <property type="molecule type" value="Genomic_DNA"/>
</dbReference>
<evidence type="ECO:0000256" key="2">
    <source>
        <dbReference type="ARBA" id="ARBA00023315"/>
    </source>
</evidence>
<dbReference type="EC" id="2.3.1.267" evidence="5"/>
<feature type="domain" description="N-acetyltransferase" evidence="4">
    <location>
        <begin position="35"/>
        <end position="197"/>
    </location>
</feature>
<gene>
    <name evidence="5" type="ORF">QFZ46_000482</name>
</gene>
<evidence type="ECO:0000256" key="1">
    <source>
        <dbReference type="ARBA" id="ARBA00022679"/>
    </source>
</evidence>